<dbReference type="InterPro" id="IPR047187">
    <property type="entry name" value="SF1_C_Upf1"/>
</dbReference>
<feature type="coiled-coil region" evidence="6">
    <location>
        <begin position="303"/>
        <end position="330"/>
    </location>
</feature>
<dbReference type="RefSeq" id="WP_176816220.1">
    <property type="nucleotide sequence ID" value="NZ_JBBMEY010000021.1"/>
</dbReference>
<evidence type="ECO:0000313" key="10">
    <source>
        <dbReference type="EMBL" id="MEQ2565858.1"/>
    </source>
</evidence>
<evidence type="ECO:0000256" key="5">
    <source>
        <dbReference type="ARBA" id="ARBA00022840"/>
    </source>
</evidence>
<sequence length="903" mass="104779">MDAKNEMIIIKGEIKTSDVQSCKYNNATNKWDVEYNSGRVYSYGKHNVKVLDNPVELNPKLYKIVKDGRDFYNIDKIYKFSDSNTSYYHICFKNGFDRDYCESDLKITESCFNDESSVNIFNYLKQISKFCKMGSDEDLLYSRYEKIEYVGDDTALAKYLNPTKYKDSPVNNEFKPIFPFGCNNSQYKAVKRAMENQISVIQGPPGTGKTQTILNIIANILMQGKTVQVVSNNNSATDNVYDKLASEKYSLGFIAAKLGNSTNKEKFIENQKLEYPDFSTWKNDNSSELRENIVSQSANIKDIFDKQEKLAELRQEISQLQIEQEYFNRHAKELNVNIDNIKFRKKLSSTQLMSLWQDVQIISDKQKQIGFWFKIKALIKYGITDFKSYKQDISDFIIIIQSMFYKAKYLEILNNIKDIEEFLKSISDNNIKEFTDNSMIVFKDYLAQKYENRSRKRFTDKDLWLKSEEFLMDYPIVLSTTFSSRSSLNSNTVYDYLIIDEASQVDIATGSLAISCAKNVVIVGDTKQLANIVPPKLKPQVESVFSKYNIDNGYKFTNSFLQSILDVLPNVPQTTLREHYRCHPKIIEFCNQKFYNGELIIMTKDNDEKDVLLVKKTAKGNHVRDHYSQRQIDVIKQNIITEYSLDADETGIISPYRNQVNALNNEIGQFEIDTVHKFQGREKDNIIISTVDDEISDFVDDPNLLNVAISRAKKRLMIVVTGNPQKKERIITELIDYINYNNFEVSDSNVCSVFDYLYSQYKDERDEYLKKHSKISMYDSENLMYSLIKDIIADNKFSSLGVICRIPLRMLIRKFDLLSAEEYKYAMNTSTHLDFLIYNKITKKPLLAIEVDGYEYHKEGTAQAERDKLKNNIMNTCHIKLLRFKTNGSGEKEKIISTIKTLL</sequence>
<dbReference type="InterPro" id="IPR024402">
    <property type="entry name" value="DUF2726"/>
</dbReference>
<feature type="domain" description="DNA2/NAM7 helicase-like C-terminal" evidence="9">
    <location>
        <begin position="560"/>
        <end position="720"/>
    </location>
</feature>
<comment type="similarity">
    <text evidence="1">Belongs to the DNA2/NAM7 helicase family.</text>
</comment>
<evidence type="ECO:0000256" key="1">
    <source>
        <dbReference type="ARBA" id="ARBA00007913"/>
    </source>
</evidence>
<reference evidence="10 11" key="1">
    <citation type="submission" date="2024-03" db="EMBL/GenBank/DDBJ databases">
        <title>Human intestinal bacterial collection.</title>
        <authorList>
            <person name="Pauvert C."/>
            <person name="Hitch T.C.A."/>
            <person name="Clavel T."/>
        </authorList>
    </citation>
    <scope>NUCLEOTIDE SEQUENCE [LARGE SCALE GENOMIC DNA]</scope>
    <source>
        <strain evidence="10 11">CLA-AP-H18</strain>
    </source>
</reference>
<name>A0ABV1HWB2_9FIRM</name>
<evidence type="ECO:0000256" key="6">
    <source>
        <dbReference type="SAM" id="Coils"/>
    </source>
</evidence>
<dbReference type="Pfam" id="PF13086">
    <property type="entry name" value="AAA_11"/>
    <property type="match status" value="1"/>
</dbReference>
<evidence type="ECO:0000259" key="7">
    <source>
        <dbReference type="Pfam" id="PF10881"/>
    </source>
</evidence>
<dbReference type="InterPro" id="IPR050534">
    <property type="entry name" value="Coronavir_polyprotein_1ab"/>
</dbReference>
<comment type="caution">
    <text evidence="10">The sequence shown here is derived from an EMBL/GenBank/DDBJ whole genome shotgun (WGS) entry which is preliminary data.</text>
</comment>
<keyword evidence="6" id="KW-0175">Coiled coil</keyword>
<dbReference type="CDD" id="cd17934">
    <property type="entry name" value="DEXXQc_Upf1-like"/>
    <property type="match status" value="1"/>
</dbReference>
<evidence type="ECO:0000256" key="3">
    <source>
        <dbReference type="ARBA" id="ARBA00022801"/>
    </source>
</evidence>
<evidence type="ECO:0000259" key="9">
    <source>
        <dbReference type="Pfam" id="PF13087"/>
    </source>
</evidence>
<protein>
    <submittedName>
        <fullName evidence="10">AAA domain-containing protein</fullName>
    </submittedName>
</protein>
<evidence type="ECO:0000313" key="11">
    <source>
        <dbReference type="Proteomes" id="UP001478133"/>
    </source>
</evidence>
<dbReference type="InterPro" id="IPR041679">
    <property type="entry name" value="DNA2/NAM7-like_C"/>
</dbReference>
<organism evidence="10 11">
    <name type="scientific">Ruminococcoides intestinihominis</name>
    <dbReference type="NCBI Taxonomy" id="3133161"/>
    <lineage>
        <taxon>Bacteria</taxon>
        <taxon>Bacillati</taxon>
        <taxon>Bacillota</taxon>
        <taxon>Clostridia</taxon>
        <taxon>Eubacteriales</taxon>
        <taxon>Oscillospiraceae</taxon>
        <taxon>Ruminococcoides</taxon>
    </lineage>
</organism>
<dbReference type="CDD" id="cd18808">
    <property type="entry name" value="SF1_C_Upf1"/>
    <property type="match status" value="1"/>
</dbReference>
<keyword evidence="4" id="KW-0347">Helicase</keyword>
<evidence type="ECO:0000256" key="2">
    <source>
        <dbReference type="ARBA" id="ARBA00022741"/>
    </source>
</evidence>
<feature type="domain" description="DUF2726" evidence="7">
    <location>
        <begin position="777"/>
        <end position="900"/>
    </location>
</feature>
<keyword evidence="5" id="KW-0067">ATP-binding</keyword>
<evidence type="ECO:0000256" key="4">
    <source>
        <dbReference type="ARBA" id="ARBA00022806"/>
    </source>
</evidence>
<dbReference type="PANTHER" id="PTHR43788">
    <property type="entry name" value="DNA2/NAM7 HELICASE FAMILY MEMBER"/>
    <property type="match status" value="1"/>
</dbReference>
<feature type="domain" description="DNA2/NAM7 helicase helicase" evidence="8">
    <location>
        <begin position="182"/>
        <end position="531"/>
    </location>
</feature>
<gene>
    <name evidence="10" type="ORF">ABFO16_06360</name>
</gene>
<dbReference type="PANTHER" id="PTHR43788:SF8">
    <property type="entry name" value="DNA-BINDING PROTEIN SMUBP-2"/>
    <property type="match status" value="1"/>
</dbReference>
<evidence type="ECO:0000259" key="8">
    <source>
        <dbReference type="Pfam" id="PF13086"/>
    </source>
</evidence>
<dbReference type="Pfam" id="PF13087">
    <property type="entry name" value="AAA_12"/>
    <property type="match status" value="1"/>
</dbReference>
<keyword evidence="3" id="KW-0378">Hydrolase</keyword>
<keyword evidence="2" id="KW-0547">Nucleotide-binding</keyword>
<dbReference type="SUPFAM" id="SSF52540">
    <property type="entry name" value="P-loop containing nucleoside triphosphate hydrolases"/>
    <property type="match status" value="1"/>
</dbReference>
<accession>A0ABV1HWB2</accession>
<dbReference type="Pfam" id="PF10881">
    <property type="entry name" value="DUF2726"/>
    <property type="match status" value="1"/>
</dbReference>
<dbReference type="InterPro" id="IPR041677">
    <property type="entry name" value="DNA2/NAM7_AAA_11"/>
</dbReference>
<dbReference type="Proteomes" id="UP001478133">
    <property type="component" value="Unassembled WGS sequence"/>
</dbReference>
<dbReference type="Gene3D" id="3.40.960.10">
    <property type="entry name" value="VSR Endonuclease"/>
    <property type="match status" value="1"/>
</dbReference>
<dbReference type="InterPro" id="IPR027417">
    <property type="entry name" value="P-loop_NTPase"/>
</dbReference>
<dbReference type="EMBL" id="JBBMFI010000020">
    <property type="protein sequence ID" value="MEQ2565858.1"/>
    <property type="molecule type" value="Genomic_DNA"/>
</dbReference>
<keyword evidence="11" id="KW-1185">Reference proteome</keyword>
<dbReference type="Gene3D" id="3.40.50.300">
    <property type="entry name" value="P-loop containing nucleotide triphosphate hydrolases"/>
    <property type="match status" value="2"/>
</dbReference>
<proteinExistence type="inferred from homology"/>